<dbReference type="Gene3D" id="2.60.120.1440">
    <property type="match status" value="1"/>
</dbReference>
<comment type="caution">
    <text evidence="4">The sequence shown here is derived from an EMBL/GenBank/DDBJ whole genome shotgun (WGS) entry which is preliminary data.</text>
</comment>
<dbReference type="Pfam" id="PF04773">
    <property type="entry name" value="FecR"/>
    <property type="match status" value="1"/>
</dbReference>
<dbReference type="InterPro" id="IPR032623">
    <property type="entry name" value="FecR_N"/>
</dbReference>
<dbReference type="RefSeq" id="WP_251836410.1">
    <property type="nucleotide sequence ID" value="NZ_JACSQG010000004.1"/>
</dbReference>
<keyword evidence="5" id="KW-1185">Reference proteome</keyword>
<dbReference type="PANTHER" id="PTHR30273">
    <property type="entry name" value="PERIPLASMIC SIGNAL SENSOR AND SIGMA FACTOR ACTIVATOR FECR-RELATED"/>
    <property type="match status" value="1"/>
</dbReference>
<name>A0ABR8TPE7_9PSED</name>
<dbReference type="InterPro" id="IPR006860">
    <property type="entry name" value="FecR"/>
</dbReference>
<dbReference type="InterPro" id="IPR012373">
    <property type="entry name" value="Ferrdict_sens_TM"/>
</dbReference>
<dbReference type="Pfam" id="PF16220">
    <property type="entry name" value="DUF4880"/>
    <property type="match status" value="1"/>
</dbReference>
<evidence type="ECO:0000259" key="3">
    <source>
        <dbReference type="Pfam" id="PF16220"/>
    </source>
</evidence>
<feature type="transmembrane region" description="Helical" evidence="1">
    <location>
        <begin position="77"/>
        <end position="95"/>
    </location>
</feature>
<accession>A0ABR8TPE7</accession>
<evidence type="ECO:0000256" key="1">
    <source>
        <dbReference type="SAM" id="Phobius"/>
    </source>
</evidence>
<dbReference type="Proteomes" id="UP000611945">
    <property type="component" value="Unassembled WGS sequence"/>
</dbReference>
<feature type="domain" description="FecR N-terminal" evidence="3">
    <location>
        <begin position="10"/>
        <end position="49"/>
    </location>
</feature>
<evidence type="ECO:0000313" key="5">
    <source>
        <dbReference type="Proteomes" id="UP000611945"/>
    </source>
</evidence>
<keyword evidence="1" id="KW-0472">Membrane</keyword>
<dbReference type="PANTHER" id="PTHR30273:SF2">
    <property type="entry name" value="PROTEIN FECR"/>
    <property type="match status" value="1"/>
</dbReference>
<organism evidence="4 5">
    <name type="scientific">Serpens gallinarum</name>
    <dbReference type="NCBI Taxonomy" id="2763075"/>
    <lineage>
        <taxon>Bacteria</taxon>
        <taxon>Pseudomonadati</taxon>
        <taxon>Pseudomonadota</taxon>
        <taxon>Gammaproteobacteria</taxon>
        <taxon>Pseudomonadales</taxon>
        <taxon>Pseudomonadaceae</taxon>
        <taxon>Pseudomonas</taxon>
    </lineage>
</organism>
<protein>
    <submittedName>
        <fullName evidence="4">FecR family protein</fullName>
    </submittedName>
</protein>
<proteinExistence type="predicted"/>
<feature type="domain" description="FecR protein" evidence="2">
    <location>
        <begin position="107"/>
        <end position="196"/>
    </location>
</feature>
<dbReference type="EMBL" id="JACSQG010000004">
    <property type="protein sequence ID" value="MBD7977641.1"/>
    <property type="molecule type" value="Genomic_DNA"/>
</dbReference>
<evidence type="ECO:0000313" key="4">
    <source>
        <dbReference type="EMBL" id="MBD7977641.1"/>
    </source>
</evidence>
<keyword evidence="1" id="KW-1133">Transmembrane helix</keyword>
<reference evidence="4 5" key="1">
    <citation type="submission" date="2020-08" db="EMBL/GenBank/DDBJ databases">
        <title>A Genomic Blueprint of the Chicken Gut Microbiome.</title>
        <authorList>
            <person name="Gilroy R."/>
            <person name="Ravi A."/>
            <person name="Getino M."/>
            <person name="Pursley I."/>
            <person name="Horton D.L."/>
            <person name="Alikhan N.-F."/>
            <person name="Baker D."/>
            <person name="Gharbi K."/>
            <person name="Hall N."/>
            <person name="Watson M."/>
            <person name="Adriaenssens E.M."/>
            <person name="Foster-Nyarko E."/>
            <person name="Jarju S."/>
            <person name="Secka A."/>
            <person name="Antonio M."/>
            <person name="Oren A."/>
            <person name="Chaudhuri R."/>
            <person name="La Ragione R.M."/>
            <person name="Hildebrand F."/>
            <person name="Pallen M.J."/>
        </authorList>
    </citation>
    <scope>NUCLEOTIDE SEQUENCE [LARGE SCALE GENOMIC DNA]</scope>
    <source>
        <strain evidence="4 5">Sa2CUA2</strain>
    </source>
</reference>
<evidence type="ECO:0000259" key="2">
    <source>
        <dbReference type="Pfam" id="PF04773"/>
    </source>
</evidence>
<sequence length="310" mass="34129">MNAVTHRVLDEAIDWQLCLDSGDATDQERQAFTAWLAAHPEHARAWQQLGGLDQQLAVAEPAPARRALLRRPTRRRLGSSLLVLVLLGGLLGLSAQRPLSDFLADEITARGEQRSLLLPDQTRVHLNSASALDIDFTAQHRHLTLRSGEILVETAKGDSRPLWVMTEHGRLRPLGTRFLVRLEEGATRLTVLQSSVAAYAQTAGEERIIEAGEQVMIGLNGLGTSQAASYAADAWSRGMLVVDDVPLGEFIARLGEQRRGYLGLDPRLAQLRISGSFPLHDTDLALAALVPSVPVRIQRYTDWWVKVVPQ</sequence>
<keyword evidence="1" id="KW-0812">Transmembrane</keyword>
<gene>
    <name evidence="4" type="ORF">H9642_10610</name>
</gene>
<dbReference type="PIRSF" id="PIRSF018266">
    <property type="entry name" value="FecR"/>
    <property type="match status" value="1"/>
</dbReference>